<evidence type="ECO:0000256" key="5">
    <source>
        <dbReference type="ARBA" id="ARBA00022857"/>
    </source>
</evidence>
<keyword evidence="7" id="KW-0560">Oxidoreductase</keyword>
<sequence length="305" mass="34406">MVSITVKPRGTKPSKRFPLTVDLPSAAPTVSDLKAAIAAKVKLNANRQRLTTADKKVLDDDAKTLKELGVADGDSLEIKDLGPQISWRTVFLTEYFGPLFIHPAFYFGSKLIYRREFEHSKMQKVALGLILGHYLKRELETIFVHRFSSATMPVFNVFKNSGHYWGLSGLLIAAPLYGPWNGASALAGSTRASDNWIYGWAGVWLFGQISNLITHLNLRSLRPPGTRTRAIPRGYGFDLVSCPNYFFETIVWVAFTFLTLDWASAIFTAVAVAQMYVWALKKHSRYRKEFGKDYPRRKAMFPFLA</sequence>
<comment type="caution">
    <text evidence="12">The sequence shown here is derived from an EMBL/GenBank/DDBJ whole genome shotgun (WGS) entry which is preliminary data.</text>
</comment>
<dbReference type="OrthoDB" id="540503at2759"/>
<dbReference type="Pfam" id="PF02544">
    <property type="entry name" value="Steroid_dh"/>
    <property type="match status" value="1"/>
</dbReference>
<dbReference type="GO" id="GO:0005789">
    <property type="term" value="C:endoplasmic reticulum membrane"/>
    <property type="evidence" value="ECO:0007669"/>
    <property type="project" value="UniProtKB-SubCell"/>
</dbReference>
<keyword evidence="3" id="KW-0444">Lipid biosynthesis</keyword>
<keyword evidence="13" id="KW-1185">Reference proteome</keyword>
<evidence type="ECO:0000259" key="11">
    <source>
        <dbReference type="PROSITE" id="PS50053"/>
    </source>
</evidence>
<keyword evidence="5" id="KW-0521">NADP</keyword>
<dbReference type="InterPro" id="IPR029071">
    <property type="entry name" value="Ubiquitin-like_domsf"/>
</dbReference>
<keyword evidence="6 10" id="KW-1133">Transmembrane helix</keyword>
<keyword evidence="8" id="KW-0443">Lipid metabolism</keyword>
<dbReference type="Gene3D" id="1.20.120.1630">
    <property type="match status" value="1"/>
</dbReference>
<keyword evidence="9 10" id="KW-0472">Membrane</keyword>
<evidence type="ECO:0000256" key="7">
    <source>
        <dbReference type="ARBA" id="ARBA00023002"/>
    </source>
</evidence>
<feature type="domain" description="Ubiquitin-like" evidence="11">
    <location>
        <begin position="2"/>
        <end position="78"/>
    </location>
</feature>
<feature type="transmembrane region" description="Helical" evidence="10">
    <location>
        <begin position="235"/>
        <end position="256"/>
    </location>
</feature>
<dbReference type="EMBL" id="MCGR01000055">
    <property type="protein sequence ID" value="ORY70636.1"/>
    <property type="molecule type" value="Genomic_DNA"/>
</dbReference>
<dbReference type="InterPro" id="IPR001104">
    <property type="entry name" value="3-oxo-5_a-steroid_4-DH_C"/>
</dbReference>
<organism evidence="12 13">
    <name type="scientific">Leucosporidium creatinivorum</name>
    <dbReference type="NCBI Taxonomy" id="106004"/>
    <lineage>
        <taxon>Eukaryota</taxon>
        <taxon>Fungi</taxon>
        <taxon>Dikarya</taxon>
        <taxon>Basidiomycota</taxon>
        <taxon>Pucciniomycotina</taxon>
        <taxon>Microbotryomycetes</taxon>
        <taxon>Leucosporidiales</taxon>
        <taxon>Leucosporidium</taxon>
    </lineage>
</organism>
<dbReference type="AlphaFoldDB" id="A0A1Y2EH97"/>
<dbReference type="Pfam" id="PF00240">
    <property type="entry name" value="ubiquitin"/>
    <property type="match status" value="1"/>
</dbReference>
<dbReference type="Gene3D" id="3.10.20.90">
    <property type="entry name" value="Phosphatidylinositol 3-kinase Catalytic Subunit, Chain A, domain 1"/>
    <property type="match status" value="1"/>
</dbReference>
<evidence type="ECO:0000256" key="1">
    <source>
        <dbReference type="ARBA" id="ARBA00004477"/>
    </source>
</evidence>
<evidence type="ECO:0000313" key="12">
    <source>
        <dbReference type="EMBL" id="ORY70636.1"/>
    </source>
</evidence>
<dbReference type="SUPFAM" id="SSF54236">
    <property type="entry name" value="Ubiquitin-like"/>
    <property type="match status" value="1"/>
</dbReference>
<dbReference type="FunCoup" id="A0A1Y2EH97">
    <property type="interactions" value="56"/>
</dbReference>
<dbReference type="SMART" id="SM00213">
    <property type="entry name" value="UBQ"/>
    <property type="match status" value="1"/>
</dbReference>
<comment type="similarity">
    <text evidence="2">Belongs to the steroid 5-alpha reductase family.</text>
</comment>
<dbReference type="InterPro" id="IPR039357">
    <property type="entry name" value="SRD5A/TECR"/>
</dbReference>
<dbReference type="PROSITE" id="PS50244">
    <property type="entry name" value="S5A_REDUCTASE"/>
    <property type="match status" value="1"/>
</dbReference>
<evidence type="ECO:0000256" key="9">
    <source>
        <dbReference type="ARBA" id="ARBA00023136"/>
    </source>
</evidence>
<evidence type="ECO:0000256" key="6">
    <source>
        <dbReference type="ARBA" id="ARBA00022989"/>
    </source>
</evidence>
<evidence type="ECO:0000256" key="4">
    <source>
        <dbReference type="ARBA" id="ARBA00022692"/>
    </source>
</evidence>
<dbReference type="STRING" id="106004.A0A1Y2EH97"/>
<evidence type="ECO:0000256" key="3">
    <source>
        <dbReference type="ARBA" id="ARBA00022516"/>
    </source>
</evidence>
<dbReference type="Proteomes" id="UP000193467">
    <property type="component" value="Unassembled WGS sequence"/>
</dbReference>
<protein>
    <submittedName>
        <fullName evidence="12">3-oxo-5-alpha-steroid 4-dehydrogenase-domain-containing protein</fullName>
    </submittedName>
</protein>
<dbReference type="PROSITE" id="PS50053">
    <property type="entry name" value="UBIQUITIN_2"/>
    <property type="match status" value="1"/>
</dbReference>
<evidence type="ECO:0000256" key="8">
    <source>
        <dbReference type="ARBA" id="ARBA00023098"/>
    </source>
</evidence>
<name>A0A1Y2EH97_9BASI</name>
<reference evidence="12 13" key="1">
    <citation type="submission" date="2016-07" db="EMBL/GenBank/DDBJ databases">
        <title>Pervasive Adenine N6-methylation of Active Genes in Fungi.</title>
        <authorList>
            <consortium name="DOE Joint Genome Institute"/>
            <person name="Mondo S.J."/>
            <person name="Dannebaum R.O."/>
            <person name="Kuo R.C."/>
            <person name="Labutti K."/>
            <person name="Haridas S."/>
            <person name="Kuo A."/>
            <person name="Salamov A."/>
            <person name="Ahrendt S.R."/>
            <person name="Lipzen A."/>
            <person name="Sullivan W."/>
            <person name="Andreopoulos W.B."/>
            <person name="Clum A."/>
            <person name="Lindquist E."/>
            <person name="Daum C."/>
            <person name="Ramamoorthy G.K."/>
            <person name="Gryganskyi A."/>
            <person name="Culley D."/>
            <person name="Magnuson J.K."/>
            <person name="James T.Y."/>
            <person name="O'Malley M.A."/>
            <person name="Stajich J.E."/>
            <person name="Spatafora J.W."/>
            <person name="Visel A."/>
            <person name="Grigoriev I.V."/>
        </authorList>
    </citation>
    <scope>NUCLEOTIDE SEQUENCE [LARGE SCALE GENOMIC DNA]</scope>
    <source>
        <strain evidence="12 13">62-1032</strain>
    </source>
</reference>
<dbReference type="GO" id="GO:0016627">
    <property type="term" value="F:oxidoreductase activity, acting on the CH-CH group of donors"/>
    <property type="evidence" value="ECO:0007669"/>
    <property type="project" value="InterPro"/>
</dbReference>
<dbReference type="InParanoid" id="A0A1Y2EH97"/>
<feature type="transmembrane region" description="Helical" evidence="10">
    <location>
        <begin position="162"/>
        <end position="180"/>
    </location>
</feature>
<accession>A0A1Y2EH97</accession>
<evidence type="ECO:0000313" key="13">
    <source>
        <dbReference type="Proteomes" id="UP000193467"/>
    </source>
</evidence>
<dbReference type="PANTHER" id="PTHR10556:SF28">
    <property type="entry name" value="VERY-LONG-CHAIN ENOYL-COA REDUCTASE"/>
    <property type="match status" value="1"/>
</dbReference>
<keyword evidence="4 10" id="KW-0812">Transmembrane</keyword>
<evidence type="ECO:0000256" key="10">
    <source>
        <dbReference type="SAM" id="Phobius"/>
    </source>
</evidence>
<proteinExistence type="inferred from homology"/>
<gene>
    <name evidence="12" type="ORF">BCR35DRAFT_282376</name>
</gene>
<comment type="subcellular location">
    <subcellularLocation>
        <location evidence="1">Endoplasmic reticulum membrane</location>
        <topology evidence="1">Multi-pass membrane protein</topology>
    </subcellularLocation>
</comment>
<feature type="transmembrane region" description="Helical" evidence="10">
    <location>
        <begin position="262"/>
        <end position="280"/>
    </location>
</feature>
<evidence type="ECO:0000256" key="2">
    <source>
        <dbReference type="ARBA" id="ARBA00007742"/>
    </source>
</evidence>
<dbReference type="GO" id="GO:0042761">
    <property type="term" value="P:very long-chain fatty acid biosynthetic process"/>
    <property type="evidence" value="ECO:0007669"/>
    <property type="project" value="TreeGrafter"/>
</dbReference>
<dbReference type="InterPro" id="IPR000626">
    <property type="entry name" value="Ubiquitin-like_dom"/>
</dbReference>
<dbReference type="PANTHER" id="PTHR10556">
    <property type="entry name" value="3-OXO-5-ALPHA-STEROID 4-DEHYDROGENASE"/>
    <property type="match status" value="1"/>
</dbReference>
<feature type="transmembrane region" description="Helical" evidence="10">
    <location>
        <begin position="196"/>
        <end position="214"/>
    </location>
</feature>